<comment type="similarity">
    <text evidence="1">Belongs to the DNA2/NAM7 helicase family.</text>
</comment>
<dbReference type="InterPro" id="IPR041677">
    <property type="entry name" value="DNA2/NAM7_AAA_11"/>
</dbReference>
<evidence type="ECO:0000313" key="9">
    <source>
        <dbReference type="EMBL" id="BDG03343.1"/>
    </source>
</evidence>
<dbReference type="SUPFAM" id="SSF52540">
    <property type="entry name" value="P-loop containing nucleoside triphosphate hydrolases"/>
    <property type="match status" value="1"/>
</dbReference>
<dbReference type="Pfam" id="PF13087">
    <property type="entry name" value="AAA_12"/>
    <property type="match status" value="1"/>
</dbReference>
<protein>
    <submittedName>
        <fullName evidence="9">ATPase AAA</fullName>
    </submittedName>
</protein>
<feature type="domain" description="Helicase SMUBP-2/HCS1 1B" evidence="8">
    <location>
        <begin position="108"/>
        <end position="210"/>
    </location>
</feature>
<evidence type="ECO:0000259" key="7">
    <source>
        <dbReference type="Pfam" id="PF13087"/>
    </source>
</evidence>
<keyword evidence="4" id="KW-0347">Helicase</keyword>
<evidence type="ECO:0000256" key="1">
    <source>
        <dbReference type="ARBA" id="ARBA00007913"/>
    </source>
</evidence>
<evidence type="ECO:0000256" key="2">
    <source>
        <dbReference type="ARBA" id="ARBA00022741"/>
    </source>
</evidence>
<dbReference type="InterPro" id="IPR047187">
    <property type="entry name" value="SF1_C_Upf1"/>
</dbReference>
<evidence type="ECO:0000259" key="8">
    <source>
        <dbReference type="Pfam" id="PF21138"/>
    </source>
</evidence>
<evidence type="ECO:0000256" key="4">
    <source>
        <dbReference type="ARBA" id="ARBA00022806"/>
    </source>
</evidence>
<dbReference type="EMBL" id="AP025591">
    <property type="protein sequence ID" value="BDG03343.1"/>
    <property type="molecule type" value="Genomic_DNA"/>
</dbReference>
<keyword evidence="5" id="KW-0067">ATP-binding</keyword>
<gene>
    <name evidence="9" type="ORF">AMOR_23390</name>
</gene>
<sequence length="723" mass="77849">MGRDRADQLGHGRPRREPERLILVLVRSHHVVRGDAERGEERLDLGRRGRVLEVPAHDRLDATVPQELERAPRRGAARVEPEDVLDRHRGGHYRRALDLSHHIDRLAGLLAAERDEERARFAEAKGRLSLAEREARGLAVADVEAVEEGALAGRTLVTFSRGGRPLPGGRIGAGGLVSVTLRRELRPDAPTGVVARRTRTQIAVAFDEPPPDWATDGRVVLELEPSPVTWERLASGLARLREDRGGKRWHGPLSGAPLRFLARPRGPDLGAALNAEQRAALELADRAEDLALVHGPPGTGKTTVLVEVIRRAAARGEKVLAAAPSNLAVDNLVERLAAAGLSCVRVGHPARVLPAVLAHTLEARVADHEAARIAKGLVEEALALRREARKRKARRGPGRFSESRGKERDARALLAEARTLEARAEAEVLDRADVVLATLTSLDAPALAARRFAVAVVDEATQAVEPATVLALLRAERAVLAGDHLQLPPTVLSAAAQAGGLGVSLFERLVAAHGDSVKVTLAEQHRMNEAIMAFPSAAVYGGALRAHPAVAARAIDAAPLEVVDTAGRGFEEETPEGSDSKQNAGEADLAASEVERVLAAGVPPEEVAVIAAYDAQVQRIRERLADWLDRGLEVDTVDGFQGREKEAVIVSLVRSNDRGEVGFLADVRRMNVALTRARSKLVVVGDGATVSRHPFYERFFRHAQDVGAWRSAWERETGAAGGR</sequence>
<feature type="domain" description="DNA2/NAM7 helicase helicase" evidence="6">
    <location>
        <begin position="273"/>
        <end position="493"/>
    </location>
</feature>
<feature type="domain" description="DNA2/NAM7 helicase-like C-terminal" evidence="7">
    <location>
        <begin position="502"/>
        <end position="686"/>
    </location>
</feature>
<keyword evidence="10" id="KW-1185">Reference proteome</keyword>
<dbReference type="Proteomes" id="UP001162891">
    <property type="component" value="Chromosome"/>
</dbReference>
<dbReference type="InterPro" id="IPR048761">
    <property type="entry name" value="SMUBP-2_HCS1_1B"/>
</dbReference>
<dbReference type="Pfam" id="PF13086">
    <property type="entry name" value="AAA_11"/>
    <property type="match status" value="1"/>
</dbReference>
<keyword evidence="3" id="KW-0378">Hydrolase</keyword>
<accession>A0ABN6MV35</accession>
<dbReference type="PANTHER" id="PTHR43788">
    <property type="entry name" value="DNA2/NAM7 HELICASE FAMILY MEMBER"/>
    <property type="match status" value="1"/>
</dbReference>
<dbReference type="Pfam" id="PF21138">
    <property type="entry name" value="SMUBP-2_HCS1_1B"/>
    <property type="match status" value="1"/>
</dbReference>
<evidence type="ECO:0000256" key="3">
    <source>
        <dbReference type="ARBA" id="ARBA00022801"/>
    </source>
</evidence>
<dbReference type="InterPro" id="IPR027417">
    <property type="entry name" value="P-loop_NTPase"/>
</dbReference>
<evidence type="ECO:0000313" key="10">
    <source>
        <dbReference type="Proteomes" id="UP001162891"/>
    </source>
</evidence>
<reference evidence="10" key="1">
    <citation type="journal article" date="2022" name="Int. J. Syst. Evol. Microbiol.">
        <title>Anaeromyxobacter oryzae sp. nov., Anaeromyxobacter diazotrophicus sp. nov. and Anaeromyxobacter paludicola sp. nov., isolated from paddy soils.</title>
        <authorList>
            <person name="Itoh H."/>
            <person name="Xu Z."/>
            <person name="Mise K."/>
            <person name="Masuda Y."/>
            <person name="Ushijima N."/>
            <person name="Hayakawa C."/>
            <person name="Shiratori Y."/>
            <person name="Senoo K."/>
        </authorList>
    </citation>
    <scope>NUCLEOTIDE SEQUENCE [LARGE SCALE GENOMIC DNA]</scope>
    <source>
        <strain evidence="10">Red232</strain>
    </source>
</reference>
<keyword evidence="2" id="KW-0547">Nucleotide-binding</keyword>
<dbReference type="Gene3D" id="2.40.30.270">
    <property type="match status" value="1"/>
</dbReference>
<dbReference type="InterPro" id="IPR050534">
    <property type="entry name" value="Coronavir_polyprotein_1ab"/>
</dbReference>
<evidence type="ECO:0000256" key="5">
    <source>
        <dbReference type="ARBA" id="ARBA00022840"/>
    </source>
</evidence>
<dbReference type="Gene3D" id="3.40.50.300">
    <property type="entry name" value="P-loop containing nucleotide triphosphate hydrolases"/>
    <property type="match status" value="2"/>
</dbReference>
<evidence type="ECO:0000259" key="6">
    <source>
        <dbReference type="Pfam" id="PF13086"/>
    </source>
</evidence>
<dbReference type="InterPro" id="IPR041679">
    <property type="entry name" value="DNA2/NAM7-like_C"/>
</dbReference>
<dbReference type="CDD" id="cd18808">
    <property type="entry name" value="SF1_C_Upf1"/>
    <property type="match status" value="1"/>
</dbReference>
<organism evidence="9 10">
    <name type="scientific">Anaeromyxobacter oryzae</name>
    <dbReference type="NCBI Taxonomy" id="2918170"/>
    <lineage>
        <taxon>Bacteria</taxon>
        <taxon>Pseudomonadati</taxon>
        <taxon>Myxococcota</taxon>
        <taxon>Myxococcia</taxon>
        <taxon>Myxococcales</taxon>
        <taxon>Cystobacterineae</taxon>
        <taxon>Anaeromyxobacteraceae</taxon>
        <taxon>Anaeromyxobacter</taxon>
    </lineage>
</organism>
<proteinExistence type="inferred from homology"/>
<name>A0ABN6MV35_9BACT</name>
<dbReference type="PANTHER" id="PTHR43788:SF18">
    <property type="entry name" value="R3H DOMAIN-CONTAINING PROTEIN"/>
    <property type="match status" value="1"/>
</dbReference>